<feature type="compositionally biased region" description="Basic and acidic residues" evidence="1">
    <location>
        <begin position="975"/>
        <end position="996"/>
    </location>
</feature>
<gene>
    <name evidence="2" type="ORF">MELLADRAFT_103057</name>
</gene>
<dbReference type="GeneID" id="18921852"/>
<dbReference type="Proteomes" id="UP000001072">
    <property type="component" value="Unassembled WGS sequence"/>
</dbReference>
<dbReference type="KEGG" id="mlr:MELLADRAFT_103057"/>
<name>F4RAE4_MELLP</name>
<evidence type="ECO:0000256" key="1">
    <source>
        <dbReference type="SAM" id="MobiDB-lite"/>
    </source>
</evidence>
<feature type="compositionally biased region" description="Polar residues" evidence="1">
    <location>
        <begin position="498"/>
        <end position="507"/>
    </location>
</feature>
<feature type="region of interest" description="Disordered" evidence="1">
    <location>
        <begin position="678"/>
        <end position="721"/>
    </location>
</feature>
<dbReference type="InParanoid" id="F4RAE4"/>
<feature type="region of interest" description="Disordered" evidence="1">
    <location>
        <begin position="489"/>
        <end position="514"/>
    </location>
</feature>
<reference evidence="3" key="1">
    <citation type="journal article" date="2011" name="Proc. Natl. Acad. Sci. U.S.A.">
        <title>Obligate biotrophy features unraveled by the genomic analysis of rust fungi.</title>
        <authorList>
            <person name="Duplessis S."/>
            <person name="Cuomo C.A."/>
            <person name="Lin Y.-C."/>
            <person name="Aerts A."/>
            <person name="Tisserant E."/>
            <person name="Veneault-Fourrey C."/>
            <person name="Joly D.L."/>
            <person name="Hacquard S."/>
            <person name="Amselem J."/>
            <person name="Cantarel B.L."/>
            <person name="Chiu R."/>
            <person name="Coutinho P.M."/>
            <person name="Feau N."/>
            <person name="Field M."/>
            <person name="Frey P."/>
            <person name="Gelhaye E."/>
            <person name="Goldberg J."/>
            <person name="Grabherr M.G."/>
            <person name="Kodira C.D."/>
            <person name="Kohler A."/>
            <person name="Kuees U."/>
            <person name="Lindquist E.A."/>
            <person name="Lucas S.M."/>
            <person name="Mago R."/>
            <person name="Mauceli E."/>
            <person name="Morin E."/>
            <person name="Murat C."/>
            <person name="Pangilinan J.L."/>
            <person name="Park R."/>
            <person name="Pearson M."/>
            <person name="Quesneville H."/>
            <person name="Rouhier N."/>
            <person name="Sakthikumar S."/>
            <person name="Salamov A.A."/>
            <person name="Schmutz J."/>
            <person name="Selles B."/>
            <person name="Shapiro H."/>
            <person name="Tanguay P."/>
            <person name="Tuskan G.A."/>
            <person name="Henrissat B."/>
            <person name="Van de Peer Y."/>
            <person name="Rouze P."/>
            <person name="Ellis J.G."/>
            <person name="Dodds P.N."/>
            <person name="Schein J.E."/>
            <person name="Zhong S."/>
            <person name="Hamelin R.C."/>
            <person name="Grigoriev I.V."/>
            <person name="Szabo L.J."/>
            <person name="Martin F."/>
        </authorList>
    </citation>
    <scope>NUCLEOTIDE SEQUENCE [LARGE SCALE GENOMIC DNA]</scope>
    <source>
        <strain evidence="3">98AG31 / pathotype 3-4-7</strain>
    </source>
</reference>
<sequence length="1073" mass="116378">MMDSDQQTASGFRYVAPGAISIGKIPAPSSIIANPTRFNDFQSAPSPESQLPIPETSLQGSNASCLATHFSTIHNAVQTAHDNSGMEAITSMSRHLTPATITGRPSCSSNLDISRKAVHSGQALIQPLFCCALESNFPSAGFSLDQPSSRNSLASGTLSSQTLKTKTRDWVSLGSSKQSRLELLMQLAPSHAITRNPELSSEHLANTSVHHPFDTPMPSCNQLAAPRTPSPSALQSCTLTRALSHLAPEILAASPKIFTVVSSGDERRDLTSSVNLPQTANLITIPSKHRMTSQRSSSSCGQGETVDSNHAAIDSTVQRSASLAAELQSQTVGRVVSASVSITSRTLPASLERLDPRLSPRSRREACIIPMSDQADAIAPDETACRSVLSHSGTGSFLEFSWPAFIVFQAQVKISYVDLVVRSPTLPNTGFDRQSQLPLTDTSASAPVAPSTLCKTPPPPHVRTNTEVSGDSKKLSPCLSECSSSLTSLASEDDSSDQELNNASSGIKSRRSKPTGHQWTRALWRSFSDGKLEQAPEYPVIGQEFESLEAYKQACLLASWARGHHMVCLNYYLVVRCRFDGLVSWTNLTHAVPICHLSTLGTHKNPVRLSSTSCLAQPYDYATEGAHIIFQFSKDRAPPKGCNCTFRIAATLDQSLKNSKWTITYVFLQHHNHTPKLGDIENMTRDTTQKQSQATSFFGRRRSGKHSISMDNQADGIVPDLSAPSDVLANCDPVITSQAPPQAIPGPSSLSLANKSPSATGNPSIHHKTPPPLQLSATEVSGGSNKVLSWPLEWSSPLTSLASEDDSSKELEKVNQIHSRRSNPNGRQWTKALWQSFTDTVLEQAPEYPAIGQEFKSLEAYKEACLLASWARGHNMSPSDYLSTSGARRNQVQLSSTSCLARCNCTFRIAATFDGSLENPTWIVSHVFLQHHNHAPQPGDIEKAKGTSTSKRSQARCHSGCIHAATHSPTTLRSRPSETKEDKDKSGKDFRKDDQHSLLQSKENARSAPYSAEKSSDSLRVAENTPRTRNSTSTASKMSNMMSSVGLRSSKRKRDRSDDTNSSKRSITCKLDK</sequence>
<evidence type="ECO:0000313" key="2">
    <source>
        <dbReference type="EMBL" id="EGG10796.1"/>
    </source>
</evidence>
<feature type="region of interest" description="Disordered" evidence="1">
    <location>
        <begin position="427"/>
        <end position="477"/>
    </location>
</feature>
<feature type="compositionally biased region" description="Polar residues" evidence="1">
    <location>
        <begin position="36"/>
        <end position="49"/>
    </location>
</feature>
<feature type="region of interest" description="Disordered" evidence="1">
    <location>
        <begin position="736"/>
        <end position="780"/>
    </location>
</feature>
<keyword evidence="3" id="KW-1185">Reference proteome</keyword>
<accession>F4RAE4</accession>
<dbReference type="EMBL" id="GL883094">
    <property type="protein sequence ID" value="EGG10796.1"/>
    <property type="molecule type" value="Genomic_DNA"/>
</dbReference>
<protein>
    <submittedName>
        <fullName evidence="2">Uncharacterized protein</fullName>
    </submittedName>
</protein>
<dbReference type="AlphaFoldDB" id="F4RAE4"/>
<dbReference type="HOGENOM" id="CLU_287304_0_0_1"/>
<dbReference type="RefSeq" id="XP_007406265.1">
    <property type="nucleotide sequence ID" value="XM_007406203.1"/>
</dbReference>
<proteinExistence type="predicted"/>
<dbReference type="VEuPathDB" id="FungiDB:MELLADRAFT_103057"/>
<feature type="compositionally biased region" description="Polar residues" evidence="1">
    <location>
        <begin position="1025"/>
        <end position="1047"/>
    </location>
</feature>
<dbReference type="OrthoDB" id="2500155at2759"/>
<feature type="compositionally biased region" description="Basic and acidic residues" evidence="1">
    <location>
        <begin position="678"/>
        <end position="688"/>
    </location>
</feature>
<evidence type="ECO:0000313" key="3">
    <source>
        <dbReference type="Proteomes" id="UP000001072"/>
    </source>
</evidence>
<feature type="region of interest" description="Disordered" evidence="1">
    <location>
        <begin position="934"/>
        <end position="1073"/>
    </location>
</feature>
<feature type="compositionally biased region" description="Polar residues" evidence="1">
    <location>
        <begin position="427"/>
        <end position="445"/>
    </location>
</feature>
<feature type="region of interest" description="Disordered" evidence="1">
    <location>
        <begin position="36"/>
        <end position="57"/>
    </location>
</feature>
<organism evidence="3">
    <name type="scientific">Melampsora larici-populina (strain 98AG31 / pathotype 3-4-7)</name>
    <name type="common">Poplar leaf rust fungus</name>
    <dbReference type="NCBI Taxonomy" id="747676"/>
    <lineage>
        <taxon>Eukaryota</taxon>
        <taxon>Fungi</taxon>
        <taxon>Dikarya</taxon>
        <taxon>Basidiomycota</taxon>
        <taxon>Pucciniomycotina</taxon>
        <taxon>Pucciniomycetes</taxon>
        <taxon>Pucciniales</taxon>
        <taxon>Melampsoraceae</taxon>
        <taxon>Melampsora</taxon>
    </lineage>
</organism>
<feature type="compositionally biased region" description="Polar residues" evidence="1">
    <location>
        <begin position="748"/>
        <end position="763"/>
    </location>
</feature>